<dbReference type="GO" id="GO:0030907">
    <property type="term" value="C:MBF transcription complex"/>
    <property type="evidence" value="ECO:0007669"/>
    <property type="project" value="TreeGrafter"/>
</dbReference>
<proteinExistence type="predicted"/>
<dbReference type="InterPro" id="IPR003163">
    <property type="entry name" value="Tscrpt_reg_HTH_APSES-type"/>
</dbReference>
<feature type="region of interest" description="Disordered" evidence="7">
    <location>
        <begin position="206"/>
        <end position="226"/>
    </location>
</feature>
<dbReference type="InterPro" id="IPR036770">
    <property type="entry name" value="Ankyrin_rpt-contain_sf"/>
</dbReference>
<feature type="region of interest" description="Disordered" evidence="7">
    <location>
        <begin position="239"/>
        <end position="304"/>
    </location>
</feature>
<evidence type="ECO:0000256" key="4">
    <source>
        <dbReference type="ARBA" id="ARBA00023321"/>
    </source>
</evidence>
<feature type="repeat" description="ANK" evidence="5">
    <location>
        <begin position="367"/>
        <end position="399"/>
    </location>
</feature>
<feature type="compositionally biased region" description="Basic and acidic residues" evidence="7">
    <location>
        <begin position="285"/>
        <end position="296"/>
    </location>
</feature>
<feature type="coiled-coil region" evidence="6">
    <location>
        <begin position="707"/>
        <end position="734"/>
    </location>
</feature>
<dbReference type="Gene3D" id="3.10.260.10">
    <property type="entry name" value="Transcription regulator HTH, APSES-type DNA-binding domain"/>
    <property type="match status" value="1"/>
</dbReference>
<dbReference type="PROSITE" id="PS51299">
    <property type="entry name" value="HTH_APSES"/>
    <property type="match status" value="1"/>
</dbReference>
<keyword evidence="2" id="KW-0749">Sporulation</keyword>
<evidence type="ECO:0000313" key="10">
    <source>
        <dbReference type="Proteomes" id="UP000267821"/>
    </source>
</evidence>
<dbReference type="Gene3D" id="1.25.40.20">
    <property type="entry name" value="Ankyrin repeat-containing domain"/>
    <property type="match status" value="1"/>
</dbReference>
<feature type="domain" description="HTH APSES-type" evidence="8">
    <location>
        <begin position="55"/>
        <end position="161"/>
    </location>
</feature>
<feature type="compositionally biased region" description="Polar residues" evidence="7">
    <location>
        <begin position="217"/>
        <end position="226"/>
    </location>
</feature>
<dbReference type="Pfam" id="PF13637">
    <property type="entry name" value="Ank_4"/>
    <property type="match status" value="1"/>
</dbReference>
<dbReference type="GO" id="GO:0001228">
    <property type="term" value="F:DNA-binding transcription activator activity, RNA polymerase II-specific"/>
    <property type="evidence" value="ECO:0007669"/>
    <property type="project" value="UniProtKB-ARBA"/>
</dbReference>
<keyword evidence="3 5" id="KW-0040">ANK repeat</keyword>
<dbReference type="InterPro" id="IPR036887">
    <property type="entry name" value="HTH_APSES_sf"/>
</dbReference>
<feature type="repeat" description="ANK" evidence="5">
    <location>
        <begin position="500"/>
        <end position="532"/>
    </location>
</feature>
<dbReference type="SUPFAM" id="SSF48403">
    <property type="entry name" value="Ankyrin repeat"/>
    <property type="match status" value="1"/>
</dbReference>
<evidence type="ECO:0000256" key="6">
    <source>
        <dbReference type="SAM" id="Coils"/>
    </source>
</evidence>
<keyword evidence="4" id="KW-0183">Conidiation</keyword>
<dbReference type="Pfam" id="PF00023">
    <property type="entry name" value="Ank"/>
    <property type="match status" value="1"/>
</dbReference>
<feature type="coiled-coil region" evidence="6">
    <location>
        <begin position="584"/>
        <end position="642"/>
    </location>
</feature>
<evidence type="ECO:0000256" key="3">
    <source>
        <dbReference type="ARBA" id="ARBA00023043"/>
    </source>
</evidence>
<dbReference type="Proteomes" id="UP000267821">
    <property type="component" value="Unassembled WGS sequence"/>
</dbReference>
<dbReference type="EMBL" id="ML121528">
    <property type="protein sequence ID" value="RPB28943.1"/>
    <property type="molecule type" value="Genomic_DNA"/>
</dbReference>
<accession>A0A3N4M198</accession>
<dbReference type="GO" id="GO:0048315">
    <property type="term" value="P:conidium formation"/>
    <property type="evidence" value="ECO:0007669"/>
    <property type="project" value="UniProtKB-KW"/>
</dbReference>
<dbReference type="PROSITE" id="PS50088">
    <property type="entry name" value="ANK_REPEAT"/>
    <property type="match status" value="2"/>
</dbReference>
<dbReference type="SMART" id="SM00248">
    <property type="entry name" value="ANK"/>
    <property type="match status" value="2"/>
</dbReference>
<dbReference type="PANTHER" id="PTHR43828">
    <property type="entry name" value="ASPARAGINASE"/>
    <property type="match status" value="1"/>
</dbReference>
<evidence type="ECO:0000256" key="1">
    <source>
        <dbReference type="ARBA" id="ARBA00022737"/>
    </source>
</evidence>
<dbReference type="GO" id="GO:0033309">
    <property type="term" value="C:SBF transcription complex"/>
    <property type="evidence" value="ECO:0007669"/>
    <property type="project" value="TreeGrafter"/>
</dbReference>
<keyword evidence="1" id="KW-0677">Repeat</keyword>
<evidence type="ECO:0000256" key="7">
    <source>
        <dbReference type="SAM" id="MobiDB-lite"/>
    </source>
</evidence>
<dbReference type="AlphaFoldDB" id="A0A3N4M198"/>
<dbReference type="PROSITE" id="PS50297">
    <property type="entry name" value="ANK_REP_REGION"/>
    <property type="match status" value="2"/>
</dbReference>
<evidence type="ECO:0000313" key="9">
    <source>
        <dbReference type="EMBL" id="RPB28943.1"/>
    </source>
</evidence>
<dbReference type="GO" id="GO:0030435">
    <property type="term" value="P:sporulation resulting in formation of a cellular spore"/>
    <property type="evidence" value="ECO:0007669"/>
    <property type="project" value="UniProtKB-KW"/>
</dbReference>
<evidence type="ECO:0000259" key="8">
    <source>
        <dbReference type="PROSITE" id="PS51299"/>
    </source>
</evidence>
<dbReference type="SMART" id="SM01252">
    <property type="entry name" value="KilA-N"/>
    <property type="match status" value="1"/>
</dbReference>
<reference evidence="9 10" key="1">
    <citation type="journal article" date="2018" name="Nat. Ecol. Evol.">
        <title>Pezizomycetes genomes reveal the molecular basis of ectomycorrhizal truffle lifestyle.</title>
        <authorList>
            <person name="Murat C."/>
            <person name="Payen T."/>
            <person name="Noel B."/>
            <person name="Kuo A."/>
            <person name="Morin E."/>
            <person name="Chen J."/>
            <person name="Kohler A."/>
            <person name="Krizsan K."/>
            <person name="Balestrini R."/>
            <person name="Da Silva C."/>
            <person name="Montanini B."/>
            <person name="Hainaut M."/>
            <person name="Levati E."/>
            <person name="Barry K.W."/>
            <person name="Belfiori B."/>
            <person name="Cichocki N."/>
            <person name="Clum A."/>
            <person name="Dockter R.B."/>
            <person name="Fauchery L."/>
            <person name="Guy J."/>
            <person name="Iotti M."/>
            <person name="Le Tacon F."/>
            <person name="Lindquist E.A."/>
            <person name="Lipzen A."/>
            <person name="Malagnac F."/>
            <person name="Mello A."/>
            <person name="Molinier V."/>
            <person name="Miyauchi S."/>
            <person name="Poulain J."/>
            <person name="Riccioni C."/>
            <person name="Rubini A."/>
            <person name="Sitrit Y."/>
            <person name="Splivallo R."/>
            <person name="Traeger S."/>
            <person name="Wang M."/>
            <person name="Zifcakova L."/>
            <person name="Wipf D."/>
            <person name="Zambonelli A."/>
            <person name="Paolocci F."/>
            <person name="Nowrousian M."/>
            <person name="Ottonello S."/>
            <person name="Baldrian P."/>
            <person name="Spatafora J.W."/>
            <person name="Henrissat B."/>
            <person name="Nagy L.G."/>
            <person name="Aury J.M."/>
            <person name="Wincker P."/>
            <person name="Grigoriev I.V."/>
            <person name="Bonfante P."/>
            <person name="Martin F.M."/>
        </authorList>
    </citation>
    <scope>NUCLEOTIDE SEQUENCE [LARGE SCALE GENOMIC DNA]</scope>
    <source>
        <strain evidence="9 10">ATCC MYA-4762</strain>
    </source>
</reference>
<evidence type="ECO:0000256" key="2">
    <source>
        <dbReference type="ARBA" id="ARBA00022969"/>
    </source>
</evidence>
<dbReference type="InterPro" id="IPR051642">
    <property type="entry name" value="SWI6-like"/>
</dbReference>
<keyword evidence="6" id="KW-0175">Coiled coil</keyword>
<dbReference type="FunFam" id="3.10.260.10:FF:000001">
    <property type="entry name" value="APSES transcription factor (MbpA)"/>
    <property type="match status" value="1"/>
</dbReference>
<sequence>MATRAPPTFARSGSSTLTTASFLGNASFNSSASTPAGTPPPPMAQQIERTTTPTIYTAVYSGISVYEMTVNNVAVMRRRNDSWLNATQILKVAGIEKGKRTKVLEKEILNGVHEKVQGGYGKYQGTWIEHTRGVQFCKEYGVYDLLAPLLNFEMNTTDKPDTTPTKEQALAAKRKRMYHKTNGSTGPNFPPISSTVTNAFATLNRTRVDSPGPRQPPSRTVSNLSTVATMVRQEPQREAYIQPPPPPLSMPAAENFSYSQPQPDSAYASQAVPSYHNSQQENEEPPMKRPRPEPRGEAPPIRIDPILTVRPAEPLQPVDPRKISNLDGVRQTLMDLFVEKEGEPIKDYSALLRSLTPDEIDVPMDSNGSAAIHWAASLAKVSLLKTLIERGASIFRVNDSGETALVRGCFVTNNYTQNSFPALLEFLYPTIPLADKAGRTILHHIAIKSGMKGRSADSRYYLECLLEFVVKHGASRGHTQSNEMGLAKFISEVVNSQDEHGDTALNIAARIGNKLIIQQLLDIGADSKIPNRAGLRPIDFGIGGEPTPNTRDQTWVVSQAVVQKSRDILDSVQEVISGLDKEFRDEIEQKQQQHNAAISQLQNATRRYKEEEQKLEQLRKLVNDHAQKKQNCQNLRRALDEERAFCQSKLAALRINLPSQSVKHPEPDEPFRVSEEVLGINNTAQLSEAQVKLLKSLPQTSILRTRVEAYQKNLEGLKRTAGALHDRSADLEQRFRRVVALCTGVPENEVDGVLHSLLEAVESDPTEVDTGRLSSFLRKVDESVRPN</sequence>
<dbReference type="OrthoDB" id="6718656at2759"/>
<dbReference type="InterPro" id="IPR002110">
    <property type="entry name" value="Ankyrin_rpt"/>
</dbReference>
<dbReference type="PANTHER" id="PTHR43828:SF3">
    <property type="entry name" value="CHROMO DOMAIN-CONTAINING PROTEIN"/>
    <property type="match status" value="1"/>
</dbReference>
<dbReference type="InParanoid" id="A0A3N4M198"/>
<dbReference type="InterPro" id="IPR018004">
    <property type="entry name" value="KilA/APSES_HTH"/>
</dbReference>
<dbReference type="GO" id="GO:0003713">
    <property type="term" value="F:transcription coactivator activity"/>
    <property type="evidence" value="ECO:0007669"/>
    <property type="project" value="TreeGrafter"/>
</dbReference>
<name>A0A3N4M198_9PEZI</name>
<dbReference type="STRING" id="1051890.A0A3N4M198"/>
<gene>
    <name evidence="9" type="ORF">L211DRAFT_249379</name>
</gene>
<dbReference type="FunCoup" id="A0A3N4M198">
    <property type="interactions" value="440"/>
</dbReference>
<dbReference type="Pfam" id="PF04383">
    <property type="entry name" value="KilA-N"/>
    <property type="match status" value="1"/>
</dbReference>
<feature type="compositionally biased region" description="Polar residues" evidence="7">
    <location>
        <begin position="256"/>
        <end position="280"/>
    </location>
</feature>
<organism evidence="9 10">
    <name type="scientific">Terfezia boudieri ATCC MYA-4762</name>
    <dbReference type="NCBI Taxonomy" id="1051890"/>
    <lineage>
        <taxon>Eukaryota</taxon>
        <taxon>Fungi</taxon>
        <taxon>Dikarya</taxon>
        <taxon>Ascomycota</taxon>
        <taxon>Pezizomycotina</taxon>
        <taxon>Pezizomycetes</taxon>
        <taxon>Pezizales</taxon>
        <taxon>Pezizaceae</taxon>
        <taxon>Terfezia</taxon>
    </lineage>
</organism>
<evidence type="ECO:0000256" key="5">
    <source>
        <dbReference type="PROSITE-ProRule" id="PRU00023"/>
    </source>
</evidence>
<protein>
    <submittedName>
        <fullName evidence="9">Apses-domain-containing protein</fullName>
    </submittedName>
</protein>
<dbReference type="GO" id="GO:0003677">
    <property type="term" value="F:DNA binding"/>
    <property type="evidence" value="ECO:0007669"/>
    <property type="project" value="InterPro"/>
</dbReference>
<keyword evidence="10" id="KW-1185">Reference proteome</keyword>
<dbReference type="SUPFAM" id="SSF54616">
    <property type="entry name" value="DNA-binding domain of Mlu1-box binding protein MBP1"/>
    <property type="match status" value="1"/>
</dbReference>